<sequence length="450" mass="52602">MKQLLFIITTLISNSIFAQDFPFFDGTDKKTNQLMSDAQKQIEEVRKGNFTLNIDGVDNKKVTIELVKHDFTFGTDLYGLEKMDNSDPIKKAALTAIDDVFNTVIVCDYWSRTQKKQNQPMNWKMTDYHMKLAKKHNKDYRYHALFFSYPKWFSTYSEEELWGFIEQRIKDVIDKYGNDIPEIDVINEFINWQYWENNPHAKYLKTTNFPDFADPKNGARVLKLTRKYMPNTKLVVLETNLWSTSNPVYQEIYDYHKSLIEEGVDYDYIGYQGHYYALKNKPFQKGTKEFGPRTFMMDDINAGIEKMASLGKRIVITEFNPPSRSSRSKNPNQVGLTEKEVAAWEKNFYTLMFSKPYIDGISRWFTIDNVGGKGMDAGVIDEKGKFKPNYYALKKLIKEEWHTSWSGKVSDSSVKFNGFYGTYKVSIEGQKSFEVKFTKEEKSHKIDLSK</sequence>
<evidence type="ECO:0000256" key="10">
    <source>
        <dbReference type="SAM" id="SignalP"/>
    </source>
</evidence>
<dbReference type="RefSeq" id="WP_168884665.1">
    <property type="nucleotide sequence ID" value="NZ_JABAIL010000009.1"/>
</dbReference>
<reference evidence="12 13" key="1">
    <citation type="submission" date="2020-04" db="EMBL/GenBank/DDBJ databases">
        <title>Flammeovirga sp. SR4, a novel species isolated from seawater.</title>
        <authorList>
            <person name="Wang X."/>
        </authorList>
    </citation>
    <scope>NUCLEOTIDE SEQUENCE [LARGE SCALE GENOMIC DNA]</scope>
    <source>
        <strain evidence="12 13">SR4</strain>
    </source>
</reference>
<dbReference type="Gene3D" id="3.20.20.80">
    <property type="entry name" value="Glycosidases"/>
    <property type="match status" value="1"/>
</dbReference>
<evidence type="ECO:0000313" key="12">
    <source>
        <dbReference type="EMBL" id="NLR93951.1"/>
    </source>
</evidence>
<keyword evidence="7" id="KW-0119">Carbohydrate metabolism</keyword>
<keyword evidence="13" id="KW-1185">Reference proteome</keyword>
<evidence type="ECO:0000256" key="8">
    <source>
        <dbReference type="ARBA" id="ARBA00023295"/>
    </source>
</evidence>
<keyword evidence="4" id="KW-0858">Xylan degradation</keyword>
<dbReference type="InterPro" id="IPR017853">
    <property type="entry name" value="GH"/>
</dbReference>
<gene>
    <name evidence="12" type="ORF">HGP29_22310</name>
</gene>
<evidence type="ECO:0000256" key="1">
    <source>
        <dbReference type="ARBA" id="ARBA00000681"/>
    </source>
</evidence>
<dbReference type="GO" id="GO:0045493">
    <property type="term" value="P:xylan catabolic process"/>
    <property type="evidence" value="ECO:0007669"/>
    <property type="project" value="UniProtKB-KW"/>
</dbReference>
<accession>A0A7X8SPE5</accession>
<evidence type="ECO:0000256" key="2">
    <source>
        <dbReference type="ARBA" id="ARBA00007495"/>
    </source>
</evidence>
<dbReference type="InterPro" id="IPR001000">
    <property type="entry name" value="GH10_dom"/>
</dbReference>
<keyword evidence="5 10" id="KW-0732">Signal</keyword>
<evidence type="ECO:0000256" key="3">
    <source>
        <dbReference type="ARBA" id="ARBA00012590"/>
    </source>
</evidence>
<protein>
    <recommendedName>
        <fullName evidence="3">endo-1,4-beta-xylanase</fullName>
        <ecNumber evidence="3">3.2.1.8</ecNumber>
    </recommendedName>
</protein>
<dbReference type="SUPFAM" id="SSF51445">
    <property type="entry name" value="(Trans)glycosidases"/>
    <property type="match status" value="1"/>
</dbReference>
<evidence type="ECO:0000256" key="4">
    <source>
        <dbReference type="ARBA" id="ARBA00022651"/>
    </source>
</evidence>
<dbReference type="PANTHER" id="PTHR31490:SF88">
    <property type="entry name" value="BETA-XYLANASE"/>
    <property type="match status" value="1"/>
</dbReference>
<comment type="catalytic activity">
    <reaction evidence="1">
        <text>Endohydrolysis of (1-&gt;4)-beta-D-xylosidic linkages in xylans.</text>
        <dbReference type="EC" id="3.2.1.8"/>
    </reaction>
</comment>
<dbReference type="SMART" id="SM00633">
    <property type="entry name" value="Glyco_10"/>
    <property type="match status" value="1"/>
</dbReference>
<evidence type="ECO:0000256" key="6">
    <source>
        <dbReference type="ARBA" id="ARBA00022801"/>
    </source>
</evidence>
<feature type="chain" id="PRO_5031248714" description="endo-1,4-beta-xylanase" evidence="10">
    <location>
        <begin position="19"/>
        <end position="450"/>
    </location>
</feature>
<dbReference type="PROSITE" id="PS51760">
    <property type="entry name" value="GH10_2"/>
    <property type="match status" value="1"/>
</dbReference>
<comment type="caution">
    <text evidence="12">The sequence shown here is derived from an EMBL/GenBank/DDBJ whole genome shotgun (WGS) entry which is preliminary data.</text>
</comment>
<evidence type="ECO:0000259" key="11">
    <source>
        <dbReference type="PROSITE" id="PS51760"/>
    </source>
</evidence>
<name>A0A7X8SPE5_9BACT</name>
<dbReference type="Proteomes" id="UP000585050">
    <property type="component" value="Unassembled WGS sequence"/>
</dbReference>
<evidence type="ECO:0000256" key="7">
    <source>
        <dbReference type="ARBA" id="ARBA00023277"/>
    </source>
</evidence>
<dbReference type="EC" id="3.2.1.8" evidence="3"/>
<dbReference type="EMBL" id="JABAIL010000009">
    <property type="protein sequence ID" value="NLR93951.1"/>
    <property type="molecule type" value="Genomic_DNA"/>
</dbReference>
<feature type="signal peptide" evidence="10">
    <location>
        <begin position="1"/>
        <end position="18"/>
    </location>
</feature>
<evidence type="ECO:0000313" key="13">
    <source>
        <dbReference type="Proteomes" id="UP000585050"/>
    </source>
</evidence>
<evidence type="ECO:0000256" key="9">
    <source>
        <dbReference type="ARBA" id="ARBA00023326"/>
    </source>
</evidence>
<organism evidence="12 13">
    <name type="scientific">Flammeovirga agarivorans</name>
    <dbReference type="NCBI Taxonomy" id="2726742"/>
    <lineage>
        <taxon>Bacteria</taxon>
        <taxon>Pseudomonadati</taxon>
        <taxon>Bacteroidota</taxon>
        <taxon>Cytophagia</taxon>
        <taxon>Cytophagales</taxon>
        <taxon>Flammeovirgaceae</taxon>
        <taxon>Flammeovirga</taxon>
    </lineage>
</organism>
<keyword evidence="9" id="KW-0624">Polysaccharide degradation</keyword>
<keyword evidence="8" id="KW-0326">Glycosidase</keyword>
<comment type="similarity">
    <text evidence="2">Belongs to the glycosyl hydrolase 10 (cellulase F) family.</text>
</comment>
<dbReference type="GO" id="GO:0031176">
    <property type="term" value="F:endo-1,4-beta-xylanase activity"/>
    <property type="evidence" value="ECO:0007669"/>
    <property type="project" value="UniProtKB-EC"/>
</dbReference>
<evidence type="ECO:0000256" key="5">
    <source>
        <dbReference type="ARBA" id="ARBA00022729"/>
    </source>
</evidence>
<dbReference type="InterPro" id="IPR044846">
    <property type="entry name" value="GH10"/>
</dbReference>
<dbReference type="Pfam" id="PF00331">
    <property type="entry name" value="Glyco_hydro_10"/>
    <property type="match status" value="1"/>
</dbReference>
<proteinExistence type="inferred from homology"/>
<feature type="domain" description="GH10" evidence="11">
    <location>
        <begin position="83"/>
        <end position="396"/>
    </location>
</feature>
<dbReference type="PANTHER" id="PTHR31490">
    <property type="entry name" value="GLYCOSYL HYDROLASE"/>
    <property type="match status" value="1"/>
</dbReference>
<dbReference type="AlphaFoldDB" id="A0A7X8SPE5"/>
<keyword evidence="6" id="KW-0378">Hydrolase</keyword>